<dbReference type="InterPro" id="IPR052193">
    <property type="entry name" value="Peptidase_C59"/>
</dbReference>
<keyword evidence="2 4" id="KW-0378">Hydrolase</keyword>
<dbReference type="EMBL" id="LUGO01000054">
    <property type="protein sequence ID" value="OXS39758.1"/>
    <property type="molecule type" value="Genomic_DNA"/>
</dbReference>
<evidence type="ECO:0000313" key="5">
    <source>
        <dbReference type="Proteomes" id="UP000215261"/>
    </source>
</evidence>
<dbReference type="AlphaFoldDB" id="A0A231Q8X5"/>
<evidence type="ECO:0000256" key="1">
    <source>
        <dbReference type="ARBA" id="ARBA00006625"/>
    </source>
</evidence>
<evidence type="ECO:0000259" key="3">
    <source>
        <dbReference type="Pfam" id="PF02275"/>
    </source>
</evidence>
<reference evidence="4 5" key="1">
    <citation type="submission" date="2016-03" db="EMBL/GenBank/DDBJ databases">
        <title>Sequencing of Lactobacillus Species from Commercial Turkeys.</title>
        <authorList>
            <person name="Johnson T.J."/>
            <person name="Youmans B.P."/>
            <person name="Case K.A."/>
        </authorList>
    </citation>
    <scope>NUCLEOTIDE SEQUENCE [LARGE SCALE GENOMIC DNA]</scope>
    <source>
        <strain evidence="4 5">UMNLA1</strain>
    </source>
</reference>
<feature type="domain" description="Choloylglycine hydrolase/NAAA C-terminal" evidence="3">
    <location>
        <begin position="2"/>
        <end position="310"/>
    </location>
</feature>
<dbReference type="GO" id="GO:0016787">
    <property type="term" value="F:hydrolase activity"/>
    <property type="evidence" value="ECO:0007669"/>
    <property type="project" value="UniProtKB-KW"/>
</dbReference>
<dbReference type="Gene3D" id="3.60.60.10">
    <property type="entry name" value="Penicillin V Acylase, Chain A"/>
    <property type="match status" value="1"/>
</dbReference>
<organism evidence="4 5">
    <name type="scientific">Ligilactobacillus agilis</name>
    <dbReference type="NCBI Taxonomy" id="1601"/>
    <lineage>
        <taxon>Bacteria</taxon>
        <taxon>Bacillati</taxon>
        <taxon>Bacillota</taxon>
        <taxon>Bacilli</taxon>
        <taxon>Lactobacillales</taxon>
        <taxon>Lactobacillaceae</taxon>
        <taxon>Ligilactobacillus</taxon>
    </lineage>
</organism>
<dbReference type="Proteomes" id="UP000215261">
    <property type="component" value="Unassembled WGS sequence"/>
</dbReference>
<protein>
    <submittedName>
        <fullName evidence="4">Choloylglycine hydrolase</fullName>
    </submittedName>
</protein>
<accession>A0A231Q8X5</accession>
<comment type="similarity">
    <text evidence="1">Belongs to the peptidase C59 family.</text>
</comment>
<name>A0A231Q8X5_9LACO</name>
<sequence>MCTSIFVSATDKSYLLGRTMDWYDLYVSPIFVPRNYQWQSIYNHHPYQNKYAVVGTGFQDQNLIDLSDGINEWGLSVQKLTFANGTSLTTEKNDANIQLAAFEFVLYTLGNFKSIADLEKQLPTIQLMALKSQLKHGGDELHFAVSDASGRSIVIEPSHSPLKVIENPLGVVTNMPSFEKQLAKMDSYLDFTPEFLAGNSPLGAFHVTTGKQAGKKQPSGGYTPSQRFVKAAWLKEMVDVPANELEAADLAFKLLDAVSVPKSKAHRPTYTVYQAVTSAQSLSYYFKPVGQAQIFGVSLNSDLLNRPTVKVFRLPSTWQATMLF</sequence>
<gene>
    <name evidence="4" type="ORF">AYP69_00590</name>
</gene>
<comment type="caution">
    <text evidence="4">The sequence shown here is derived from an EMBL/GenBank/DDBJ whole genome shotgun (WGS) entry which is preliminary data.</text>
</comment>
<dbReference type="RefSeq" id="WP_089144315.1">
    <property type="nucleotide sequence ID" value="NZ_LUGD01000116.1"/>
</dbReference>
<evidence type="ECO:0000256" key="2">
    <source>
        <dbReference type="ARBA" id="ARBA00022801"/>
    </source>
</evidence>
<dbReference type="PANTHER" id="PTHR35527">
    <property type="entry name" value="CHOLOYLGLYCINE HYDROLASE"/>
    <property type="match status" value="1"/>
</dbReference>
<evidence type="ECO:0000313" key="4">
    <source>
        <dbReference type="EMBL" id="OXS39758.1"/>
    </source>
</evidence>
<dbReference type="InterPro" id="IPR029132">
    <property type="entry name" value="CBAH/NAAA_C"/>
</dbReference>
<dbReference type="Pfam" id="PF02275">
    <property type="entry name" value="CBAH"/>
    <property type="match status" value="1"/>
</dbReference>
<proteinExistence type="inferred from homology"/>
<dbReference type="CDD" id="cd00542">
    <property type="entry name" value="Ntn_PVA"/>
    <property type="match status" value="1"/>
</dbReference>
<dbReference type="SUPFAM" id="SSF56235">
    <property type="entry name" value="N-terminal nucleophile aminohydrolases (Ntn hydrolases)"/>
    <property type="match status" value="1"/>
</dbReference>
<dbReference type="PANTHER" id="PTHR35527:SF2">
    <property type="entry name" value="HYDROLASE"/>
    <property type="match status" value="1"/>
</dbReference>
<dbReference type="InterPro" id="IPR029055">
    <property type="entry name" value="Ntn_hydrolases_N"/>
</dbReference>